<name>A0A1G7EKY1_9BACL</name>
<organism evidence="1 2">
    <name type="scientific">Fontibacillus panacisegetis</name>
    <dbReference type="NCBI Taxonomy" id="670482"/>
    <lineage>
        <taxon>Bacteria</taxon>
        <taxon>Bacillati</taxon>
        <taxon>Bacillota</taxon>
        <taxon>Bacilli</taxon>
        <taxon>Bacillales</taxon>
        <taxon>Paenibacillaceae</taxon>
        <taxon>Fontibacillus</taxon>
    </lineage>
</organism>
<sequence length="40" mass="4928">MLKYLHSLIKVYILYIYIKNKVYTCKGEGNYEYFIISVFR</sequence>
<evidence type="ECO:0000313" key="2">
    <source>
        <dbReference type="Proteomes" id="UP000198972"/>
    </source>
</evidence>
<reference evidence="1 2" key="1">
    <citation type="submission" date="2016-10" db="EMBL/GenBank/DDBJ databases">
        <authorList>
            <person name="de Groot N.N."/>
        </authorList>
    </citation>
    <scope>NUCLEOTIDE SEQUENCE [LARGE SCALE GENOMIC DNA]</scope>
    <source>
        <strain evidence="1 2">DSM 28129</strain>
    </source>
</reference>
<keyword evidence="2" id="KW-1185">Reference proteome</keyword>
<gene>
    <name evidence="1" type="ORF">SAMN04488542_101255</name>
</gene>
<dbReference type="Proteomes" id="UP000198972">
    <property type="component" value="Unassembled WGS sequence"/>
</dbReference>
<dbReference type="AlphaFoldDB" id="A0A1G7EKY1"/>
<proteinExistence type="predicted"/>
<evidence type="ECO:0000313" key="1">
    <source>
        <dbReference type="EMBL" id="SDE64321.1"/>
    </source>
</evidence>
<accession>A0A1G7EKY1</accession>
<dbReference type="EMBL" id="FNBG01000001">
    <property type="protein sequence ID" value="SDE64321.1"/>
    <property type="molecule type" value="Genomic_DNA"/>
</dbReference>
<protein>
    <submittedName>
        <fullName evidence="1">Uncharacterized protein</fullName>
    </submittedName>
</protein>